<protein>
    <recommendedName>
        <fullName evidence="3">Fungal-type protein kinase domain-containing protein</fullName>
    </recommendedName>
</protein>
<keyword evidence="2" id="KW-1185">Reference proteome</keyword>
<evidence type="ECO:0000313" key="2">
    <source>
        <dbReference type="Proteomes" id="UP000053989"/>
    </source>
</evidence>
<sequence length="53" mass="6112">LGQIGAYATSQLTSQFHTHCYSVYVNRDHARIIRWERDGAIVTEPIFYNIDLA</sequence>
<evidence type="ECO:0008006" key="3">
    <source>
        <dbReference type="Google" id="ProtNLM"/>
    </source>
</evidence>
<dbReference type="InParanoid" id="A0A0C3DNH9"/>
<dbReference type="AlphaFoldDB" id="A0A0C3DNH9"/>
<dbReference type="Proteomes" id="UP000053989">
    <property type="component" value="Unassembled WGS sequence"/>
</dbReference>
<dbReference type="OrthoDB" id="2739948at2759"/>
<organism evidence="1 2">
    <name type="scientific">Scleroderma citrinum Foug A</name>
    <dbReference type="NCBI Taxonomy" id="1036808"/>
    <lineage>
        <taxon>Eukaryota</taxon>
        <taxon>Fungi</taxon>
        <taxon>Dikarya</taxon>
        <taxon>Basidiomycota</taxon>
        <taxon>Agaricomycotina</taxon>
        <taxon>Agaricomycetes</taxon>
        <taxon>Agaricomycetidae</taxon>
        <taxon>Boletales</taxon>
        <taxon>Sclerodermatineae</taxon>
        <taxon>Sclerodermataceae</taxon>
        <taxon>Scleroderma</taxon>
    </lineage>
</organism>
<dbReference type="EMBL" id="KN822044">
    <property type="protein sequence ID" value="KIM62210.1"/>
    <property type="molecule type" value="Genomic_DNA"/>
</dbReference>
<gene>
    <name evidence="1" type="ORF">SCLCIDRAFT_92490</name>
</gene>
<accession>A0A0C3DNH9</accession>
<evidence type="ECO:0000313" key="1">
    <source>
        <dbReference type="EMBL" id="KIM62210.1"/>
    </source>
</evidence>
<reference evidence="1 2" key="1">
    <citation type="submission" date="2014-04" db="EMBL/GenBank/DDBJ databases">
        <authorList>
            <consortium name="DOE Joint Genome Institute"/>
            <person name="Kuo A."/>
            <person name="Kohler A."/>
            <person name="Nagy L.G."/>
            <person name="Floudas D."/>
            <person name="Copeland A."/>
            <person name="Barry K.W."/>
            <person name="Cichocki N."/>
            <person name="Veneault-Fourrey C."/>
            <person name="LaButti K."/>
            <person name="Lindquist E.A."/>
            <person name="Lipzen A."/>
            <person name="Lundell T."/>
            <person name="Morin E."/>
            <person name="Murat C."/>
            <person name="Sun H."/>
            <person name="Tunlid A."/>
            <person name="Henrissat B."/>
            <person name="Grigoriev I.V."/>
            <person name="Hibbett D.S."/>
            <person name="Martin F."/>
            <person name="Nordberg H.P."/>
            <person name="Cantor M.N."/>
            <person name="Hua S.X."/>
        </authorList>
    </citation>
    <scope>NUCLEOTIDE SEQUENCE [LARGE SCALE GENOMIC DNA]</scope>
    <source>
        <strain evidence="1 2">Foug A</strain>
    </source>
</reference>
<feature type="non-terminal residue" evidence="1">
    <location>
        <position position="53"/>
    </location>
</feature>
<name>A0A0C3DNH9_9AGAM</name>
<reference evidence="2" key="2">
    <citation type="submission" date="2015-01" db="EMBL/GenBank/DDBJ databases">
        <title>Evolutionary Origins and Diversification of the Mycorrhizal Mutualists.</title>
        <authorList>
            <consortium name="DOE Joint Genome Institute"/>
            <consortium name="Mycorrhizal Genomics Consortium"/>
            <person name="Kohler A."/>
            <person name="Kuo A."/>
            <person name="Nagy L.G."/>
            <person name="Floudas D."/>
            <person name="Copeland A."/>
            <person name="Barry K.W."/>
            <person name="Cichocki N."/>
            <person name="Veneault-Fourrey C."/>
            <person name="LaButti K."/>
            <person name="Lindquist E.A."/>
            <person name="Lipzen A."/>
            <person name="Lundell T."/>
            <person name="Morin E."/>
            <person name="Murat C."/>
            <person name="Riley R."/>
            <person name="Ohm R."/>
            <person name="Sun H."/>
            <person name="Tunlid A."/>
            <person name="Henrissat B."/>
            <person name="Grigoriev I.V."/>
            <person name="Hibbett D.S."/>
            <person name="Martin F."/>
        </authorList>
    </citation>
    <scope>NUCLEOTIDE SEQUENCE [LARGE SCALE GENOMIC DNA]</scope>
    <source>
        <strain evidence="2">Foug A</strain>
    </source>
</reference>
<dbReference type="HOGENOM" id="CLU_3074492_0_0_1"/>
<proteinExistence type="predicted"/>
<feature type="non-terminal residue" evidence="1">
    <location>
        <position position="1"/>
    </location>
</feature>